<dbReference type="RefSeq" id="WP_282586537.1">
    <property type="nucleotide sequence ID" value="NZ_JAMOIM010000013.1"/>
</dbReference>
<dbReference type="SUPFAM" id="SSF52499">
    <property type="entry name" value="Isochorismatase-like hydrolases"/>
    <property type="match status" value="1"/>
</dbReference>
<keyword evidence="4" id="KW-1185">Reference proteome</keyword>
<organism evidence="3 4">
    <name type="scientific">Lichenifustis flavocetrariae</name>
    <dbReference type="NCBI Taxonomy" id="2949735"/>
    <lineage>
        <taxon>Bacteria</taxon>
        <taxon>Pseudomonadati</taxon>
        <taxon>Pseudomonadota</taxon>
        <taxon>Alphaproteobacteria</taxon>
        <taxon>Hyphomicrobiales</taxon>
        <taxon>Lichenihabitantaceae</taxon>
        <taxon>Lichenifustis</taxon>
    </lineage>
</organism>
<dbReference type="InterPro" id="IPR000868">
    <property type="entry name" value="Isochorismatase-like_dom"/>
</dbReference>
<accession>A0AA41YZK7</accession>
<evidence type="ECO:0000259" key="2">
    <source>
        <dbReference type="Pfam" id="PF00857"/>
    </source>
</evidence>
<dbReference type="PANTHER" id="PTHR43540:SF1">
    <property type="entry name" value="ISOCHORISMATASE HYDROLASE"/>
    <property type="match status" value="1"/>
</dbReference>
<dbReference type="Pfam" id="PF00857">
    <property type="entry name" value="Isochorismatase"/>
    <property type="match status" value="1"/>
</dbReference>
<evidence type="ECO:0000256" key="1">
    <source>
        <dbReference type="ARBA" id="ARBA00022801"/>
    </source>
</evidence>
<sequence length="241" mass="26531">MTSDDWQDMLSENDREVMRRGKWAQTAGFGKRPALIIVDAQNYMTGIRGADDNKEKFPLACGEVGFTAVDRMVALQAAARRNGVPVFQTRFIVNPDADDCGMFHRKVGAGIGRGDNLYFGGTFGAEIVEPLRPLKGEIVLDKKKKSAFFGTPLLSLLIDKQIDTCIITGGSTSNCVRATAIDSEQHNFFTIIPEEAVFDRIEICHRVSLFDMNRFCGDVLPCDAVLAYLDRIGAAARDGRS</sequence>
<comment type="caution">
    <text evidence="3">The sequence shown here is derived from an EMBL/GenBank/DDBJ whole genome shotgun (WGS) entry which is preliminary data.</text>
</comment>
<gene>
    <name evidence="3" type="ORF">M8523_19305</name>
</gene>
<reference evidence="3" key="1">
    <citation type="submission" date="2022-05" db="EMBL/GenBank/DDBJ databases">
        <authorList>
            <person name="Pankratov T."/>
        </authorList>
    </citation>
    <scope>NUCLEOTIDE SEQUENCE</scope>
    <source>
        <strain evidence="3">BP6-180914</strain>
    </source>
</reference>
<dbReference type="InterPro" id="IPR036380">
    <property type="entry name" value="Isochorismatase-like_sf"/>
</dbReference>
<keyword evidence="1" id="KW-0378">Hydrolase</keyword>
<dbReference type="GO" id="GO:0016787">
    <property type="term" value="F:hydrolase activity"/>
    <property type="evidence" value="ECO:0007669"/>
    <property type="project" value="UniProtKB-KW"/>
</dbReference>
<dbReference type="EMBL" id="JAMOIM010000013">
    <property type="protein sequence ID" value="MCW6510170.1"/>
    <property type="molecule type" value="Genomic_DNA"/>
</dbReference>
<dbReference type="Gene3D" id="3.40.50.850">
    <property type="entry name" value="Isochorismatase-like"/>
    <property type="match status" value="1"/>
</dbReference>
<proteinExistence type="predicted"/>
<evidence type="ECO:0000313" key="3">
    <source>
        <dbReference type="EMBL" id="MCW6510170.1"/>
    </source>
</evidence>
<evidence type="ECO:0000313" key="4">
    <source>
        <dbReference type="Proteomes" id="UP001165667"/>
    </source>
</evidence>
<protein>
    <submittedName>
        <fullName evidence="3">Isochorismatase family protein</fullName>
    </submittedName>
</protein>
<dbReference type="AlphaFoldDB" id="A0AA41YZK7"/>
<name>A0AA41YZK7_9HYPH</name>
<dbReference type="InterPro" id="IPR050272">
    <property type="entry name" value="Isochorismatase-like_hydrls"/>
</dbReference>
<dbReference type="Proteomes" id="UP001165667">
    <property type="component" value="Unassembled WGS sequence"/>
</dbReference>
<dbReference type="PANTHER" id="PTHR43540">
    <property type="entry name" value="PEROXYUREIDOACRYLATE/UREIDOACRYLATE AMIDOHYDROLASE-RELATED"/>
    <property type="match status" value="1"/>
</dbReference>
<feature type="domain" description="Isochorismatase-like" evidence="2">
    <location>
        <begin position="34"/>
        <end position="220"/>
    </location>
</feature>